<name>A0A1H3R726_9ACTN</name>
<accession>A0A1H3R726</accession>
<protein>
    <submittedName>
        <fullName evidence="8">Polysulphide reductase, NrfD</fullName>
    </submittedName>
</protein>
<dbReference type="STRING" id="405436.SAMN05444365_10765"/>
<dbReference type="Proteomes" id="UP000242415">
    <property type="component" value="Unassembled WGS sequence"/>
</dbReference>
<reference evidence="9" key="1">
    <citation type="submission" date="2016-10" db="EMBL/GenBank/DDBJ databases">
        <authorList>
            <person name="Varghese N."/>
            <person name="Submissions S."/>
        </authorList>
    </citation>
    <scope>NUCLEOTIDE SEQUENCE [LARGE SCALE GENOMIC DNA]</scope>
    <source>
        <strain evidence="9">DSM 45245</strain>
    </source>
</reference>
<keyword evidence="4 7" id="KW-0812">Transmembrane</keyword>
<dbReference type="PANTHER" id="PTHR34856">
    <property type="entry name" value="PROTEIN NRFD"/>
    <property type="match status" value="1"/>
</dbReference>
<comment type="similarity">
    <text evidence="2">Belongs to the NrfD family.</text>
</comment>
<dbReference type="GO" id="GO:0005886">
    <property type="term" value="C:plasma membrane"/>
    <property type="evidence" value="ECO:0007669"/>
    <property type="project" value="UniProtKB-SubCell"/>
</dbReference>
<evidence type="ECO:0000313" key="8">
    <source>
        <dbReference type="EMBL" id="SDZ20779.1"/>
    </source>
</evidence>
<keyword evidence="9" id="KW-1185">Reference proteome</keyword>
<keyword evidence="5 7" id="KW-1133">Transmembrane helix</keyword>
<keyword evidence="3" id="KW-1003">Cell membrane</keyword>
<dbReference type="Gene3D" id="1.20.1630.10">
    <property type="entry name" value="Formate dehydrogenase/DMSO reductase domain"/>
    <property type="match status" value="1"/>
</dbReference>
<evidence type="ECO:0000256" key="4">
    <source>
        <dbReference type="ARBA" id="ARBA00022692"/>
    </source>
</evidence>
<dbReference type="PANTHER" id="PTHR34856:SF2">
    <property type="entry name" value="PROTEIN NRFD"/>
    <property type="match status" value="1"/>
</dbReference>
<sequence>MSAAQETGSEVRRDGLHHVAPGREALIGSRGGRRPSRGGEVVPPAEFRSYYGRAVIKPPVWKAHNIAGYLFLGGVAGGAALLAAGADLTGRPGMRRAARLISASATGLSLSVLTRDLGRPERAVHMLRVVKPTSPMSIGTWLLGGFSPLVAVAALGEMSAALPRRAADLVGLLARPSGLAATAVAPAITTYTGALIANTAVPVWHESHRELPYLFGASALAAAGGLVTATTPAREAAPARLAGIVGSVAAQVFDRAIHRRLGMVAEPLTGGRPGRLLRASRWCARAGTALLAASAMRHSRALDVAGGLALAAESALTKFGYFHAGTASAADPKYTVLPQRERAEAAQ</sequence>
<evidence type="ECO:0000256" key="2">
    <source>
        <dbReference type="ARBA" id="ARBA00008929"/>
    </source>
</evidence>
<dbReference type="RefSeq" id="WP_091559019.1">
    <property type="nucleotide sequence ID" value="NZ_FNPH01000007.1"/>
</dbReference>
<dbReference type="OrthoDB" id="112837at2"/>
<evidence type="ECO:0000256" key="5">
    <source>
        <dbReference type="ARBA" id="ARBA00022989"/>
    </source>
</evidence>
<keyword evidence="6 7" id="KW-0472">Membrane</keyword>
<gene>
    <name evidence="8" type="ORF">SAMN05444365_10765</name>
</gene>
<evidence type="ECO:0000256" key="7">
    <source>
        <dbReference type="SAM" id="Phobius"/>
    </source>
</evidence>
<dbReference type="Pfam" id="PF03916">
    <property type="entry name" value="NrfD"/>
    <property type="match status" value="1"/>
</dbReference>
<dbReference type="InterPro" id="IPR005614">
    <property type="entry name" value="NrfD-like"/>
</dbReference>
<dbReference type="EMBL" id="FNPH01000007">
    <property type="protein sequence ID" value="SDZ20779.1"/>
    <property type="molecule type" value="Genomic_DNA"/>
</dbReference>
<feature type="transmembrane region" description="Helical" evidence="7">
    <location>
        <begin position="134"/>
        <end position="155"/>
    </location>
</feature>
<dbReference type="InterPro" id="IPR052049">
    <property type="entry name" value="Electron_transfer_protein"/>
</dbReference>
<comment type="subcellular location">
    <subcellularLocation>
        <location evidence="1">Cell membrane</location>
        <topology evidence="1">Multi-pass membrane protein</topology>
    </subcellularLocation>
</comment>
<evidence type="ECO:0000256" key="3">
    <source>
        <dbReference type="ARBA" id="ARBA00022475"/>
    </source>
</evidence>
<evidence type="ECO:0000256" key="1">
    <source>
        <dbReference type="ARBA" id="ARBA00004651"/>
    </source>
</evidence>
<evidence type="ECO:0000256" key="6">
    <source>
        <dbReference type="ARBA" id="ARBA00023136"/>
    </source>
</evidence>
<feature type="transmembrane region" description="Helical" evidence="7">
    <location>
        <begin position="66"/>
        <end position="85"/>
    </location>
</feature>
<proteinExistence type="inferred from homology"/>
<evidence type="ECO:0000313" key="9">
    <source>
        <dbReference type="Proteomes" id="UP000242415"/>
    </source>
</evidence>
<dbReference type="AlphaFoldDB" id="A0A1H3R726"/>
<organism evidence="8 9">
    <name type="scientific">Micromonospora pattaloongensis</name>
    <dbReference type="NCBI Taxonomy" id="405436"/>
    <lineage>
        <taxon>Bacteria</taxon>
        <taxon>Bacillati</taxon>
        <taxon>Actinomycetota</taxon>
        <taxon>Actinomycetes</taxon>
        <taxon>Micromonosporales</taxon>
        <taxon>Micromonosporaceae</taxon>
        <taxon>Micromonospora</taxon>
    </lineage>
</organism>